<sequence length="88" mass="10062">MMGWYGSGMGFAGWFFMGLFWLVLLGVIIWAVVRLLPSRQHPTGGTSVTETPEEILDRRFARGEIDAETYRAQREVLAESRGRRQDRA</sequence>
<dbReference type="eggNOG" id="COG3462">
    <property type="taxonomic scope" value="Bacteria"/>
</dbReference>
<dbReference type="InterPro" id="IPR018649">
    <property type="entry name" value="SHOCT"/>
</dbReference>
<accession>E6SBI8</accession>
<name>E6SBI8_INTC7</name>
<dbReference type="EMBL" id="CP002343">
    <property type="protein sequence ID" value="ADU49516.1"/>
    <property type="molecule type" value="Genomic_DNA"/>
</dbReference>
<feature type="domain" description="SHOCT" evidence="2">
    <location>
        <begin position="52"/>
        <end position="77"/>
    </location>
</feature>
<dbReference type="OrthoDB" id="3748887at2"/>
<dbReference type="AlphaFoldDB" id="E6SBI8"/>
<keyword evidence="4" id="KW-1185">Reference proteome</keyword>
<dbReference type="KEGG" id="ica:Intca_3026"/>
<evidence type="ECO:0000313" key="4">
    <source>
        <dbReference type="Proteomes" id="UP000008914"/>
    </source>
</evidence>
<protein>
    <recommendedName>
        <fullName evidence="2">SHOCT domain-containing protein</fullName>
    </recommendedName>
</protein>
<proteinExistence type="predicted"/>
<dbReference type="HOGENOM" id="CLU_159099_3_0_11"/>
<evidence type="ECO:0000256" key="1">
    <source>
        <dbReference type="SAM" id="Phobius"/>
    </source>
</evidence>
<evidence type="ECO:0000313" key="3">
    <source>
        <dbReference type="EMBL" id="ADU49516.1"/>
    </source>
</evidence>
<dbReference type="Proteomes" id="UP000008914">
    <property type="component" value="Chromosome"/>
</dbReference>
<organism evidence="3 4">
    <name type="scientific">Intrasporangium calvum (strain ATCC 23552 / DSM 43043 / JCM 3097 / NBRC 12989 / NCIMB 10167 / NRRL B-3866 / 7 KIP)</name>
    <dbReference type="NCBI Taxonomy" id="710696"/>
    <lineage>
        <taxon>Bacteria</taxon>
        <taxon>Bacillati</taxon>
        <taxon>Actinomycetota</taxon>
        <taxon>Actinomycetes</taxon>
        <taxon>Micrococcales</taxon>
        <taxon>Intrasporangiaceae</taxon>
        <taxon>Intrasporangium</taxon>
    </lineage>
</organism>
<feature type="transmembrane region" description="Helical" evidence="1">
    <location>
        <begin position="12"/>
        <end position="33"/>
    </location>
</feature>
<dbReference type="STRING" id="710696.Intca_3026"/>
<keyword evidence="1" id="KW-0472">Membrane</keyword>
<keyword evidence="1" id="KW-0812">Transmembrane</keyword>
<evidence type="ECO:0000259" key="2">
    <source>
        <dbReference type="Pfam" id="PF09851"/>
    </source>
</evidence>
<gene>
    <name evidence="3" type="ordered locus">Intca_3026</name>
</gene>
<dbReference type="RefSeq" id="WP_013493828.1">
    <property type="nucleotide sequence ID" value="NC_014830.1"/>
</dbReference>
<dbReference type="Pfam" id="PF09851">
    <property type="entry name" value="SHOCT"/>
    <property type="match status" value="1"/>
</dbReference>
<reference evidence="3 4" key="1">
    <citation type="journal article" date="2010" name="Stand. Genomic Sci.">
        <title>Complete genome sequence of Intrasporangium calvum type strain (7 KIP).</title>
        <authorList>
            <person name="Del Rio T.G."/>
            <person name="Chertkov O."/>
            <person name="Yasawong M."/>
            <person name="Lucas S."/>
            <person name="Deshpande S."/>
            <person name="Cheng J.F."/>
            <person name="Detter C."/>
            <person name="Tapia R."/>
            <person name="Han C."/>
            <person name="Goodwin L."/>
            <person name="Pitluck S."/>
            <person name="Liolios K."/>
            <person name="Ivanova N."/>
            <person name="Mavromatis K."/>
            <person name="Pati A."/>
            <person name="Chen A."/>
            <person name="Palaniappan K."/>
            <person name="Land M."/>
            <person name="Hauser L."/>
            <person name="Chang Y.J."/>
            <person name="Jeffries C.D."/>
            <person name="Rohde M."/>
            <person name="Pukall R."/>
            <person name="Sikorski J."/>
            <person name="Goker M."/>
            <person name="Woyke T."/>
            <person name="Bristow J."/>
            <person name="Eisen J.A."/>
            <person name="Markowitz V."/>
            <person name="Hugenholtz P."/>
            <person name="Kyrpides N.C."/>
            <person name="Klenk H.P."/>
            <person name="Lapidus A."/>
        </authorList>
    </citation>
    <scope>NUCLEOTIDE SEQUENCE [LARGE SCALE GENOMIC DNA]</scope>
    <source>
        <strain evidence="4">ATCC 23552 / DSM 43043 / JCM 3097 / NBRC 12989 / 7 KIP</strain>
    </source>
</reference>
<keyword evidence="1" id="KW-1133">Transmembrane helix</keyword>